<dbReference type="PANTHER" id="PTHR10579:SF43">
    <property type="entry name" value="ZINC FINGER (C3HC4-TYPE RING FINGER) FAMILY PROTEIN"/>
    <property type="match status" value="1"/>
</dbReference>
<comment type="caution">
    <text evidence="2">The sequence shown here is derived from an EMBL/GenBank/DDBJ whole genome shotgun (WGS) entry which is preliminary data.</text>
</comment>
<dbReference type="Gene3D" id="3.40.50.410">
    <property type="entry name" value="von Willebrand factor, type A domain"/>
    <property type="match status" value="1"/>
</dbReference>
<dbReference type="Pfam" id="PF00092">
    <property type="entry name" value="VWA"/>
    <property type="match status" value="1"/>
</dbReference>
<evidence type="ECO:0000313" key="3">
    <source>
        <dbReference type="Proteomes" id="UP000824239"/>
    </source>
</evidence>
<reference evidence="2" key="2">
    <citation type="journal article" date="2021" name="PeerJ">
        <title>Extensive microbial diversity within the chicken gut microbiome revealed by metagenomics and culture.</title>
        <authorList>
            <person name="Gilroy R."/>
            <person name="Ravi A."/>
            <person name="Getino M."/>
            <person name="Pursley I."/>
            <person name="Horton D.L."/>
            <person name="Alikhan N.F."/>
            <person name="Baker D."/>
            <person name="Gharbi K."/>
            <person name="Hall N."/>
            <person name="Watson M."/>
            <person name="Adriaenssens E.M."/>
            <person name="Foster-Nyarko E."/>
            <person name="Jarju S."/>
            <person name="Secka A."/>
            <person name="Antonio M."/>
            <person name="Oren A."/>
            <person name="Chaudhuri R.R."/>
            <person name="La Ragione R."/>
            <person name="Hildebrand F."/>
            <person name="Pallen M.J."/>
        </authorList>
    </citation>
    <scope>NUCLEOTIDE SEQUENCE</scope>
    <source>
        <strain evidence="2">ChiBcec15-4380</strain>
    </source>
</reference>
<dbReference type="EMBL" id="DVHE01000029">
    <property type="protein sequence ID" value="HIR50389.1"/>
    <property type="molecule type" value="Genomic_DNA"/>
</dbReference>
<proteinExistence type="predicted"/>
<dbReference type="AlphaFoldDB" id="A0A9D1DGV6"/>
<dbReference type="PANTHER" id="PTHR10579">
    <property type="entry name" value="CALCIUM-ACTIVATED CHLORIDE CHANNEL REGULATOR"/>
    <property type="match status" value="1"/>
</dbReference>
<gene>
    <name evidence="2" type="ORF">IAA53_03755</name>
</gene>
<sequence length="459" mass="48180">MGITSSNKQIDRQRIGCDGSLQVSLALSAAPDIVSNPTDIVLILDRSGSMAGSPLANLKEGAKAFIDILSESTDGAPDSIGSGSRIGIVSFADTATADTQLITSVADLKDAVDGLSAGGNTNHAAAFTKAAELFDPTSSNARVMVMFTDGKTTAGPPAAPVADAAKADGVIIYCIGLVGSGGIDVPTLELWASQPPASYVLVTPDDADLEELFRELAENISKTGATNIVIDEVVAPDFLIVSMSSPTKGTATMLDSRTIQWKIPELGVSGNEGAALSFRVRHISQEPGVKAVNASITYSDSEGNTVVFPDPQVTVECAVVVVPEECPKPVDFDVERCQDAVVIDAGDVYLESAGRIVQLDAVVKQVCPGKEVALAILLSELDENGQEQQRGMKAFTLPAHNYPTCRDVVVRCVKFVVPEGTAANGDPNSLCRVRRFRARLIAHNVNTDYACCQTDVTVL</sequence>
<dbReference type="SUPFAM" id="SSF53300">
    <property type="entry name" value="vWA-like"/>
    <property type="match status" value="1"/>
</dbReference>
<dbReference type="PRINTS" id="PR00453">
    <property type="entry name" value="VWFADOMAIN"/>
</dbReference>
<dbReference type="PROSITE" id="PS50234">
    <property type="entry name" value="VWFA"/>
    <property type="match status" value="1"/>
</dbReference>
<accession>A0A9D1DGV6</accession>
<name>A0A9D1DGV6_9FIRM</name>
<dbReference type="SMART" id="SM00327">
    <property type="entry name" value="VWA"/>
    <property type="match status" value="1"/>
</dbReference>
<dbReference type="Proteomes" id="UP000824239">
    <property type="component" value="Unassembled WGS sequence"/>
</dbReference>
<feature type="domain" description="VWFA" evidence="1">
    <location>
        <begin position="39"/>
        <end position="216"/>
    </location>
</feature>
<dbReference type="InterPro" id="IPR051266">
    <property type="entry name" value="CLCR"/>
</dbReference>
<evidence type="ECO:0000259" key="1">
    <source>
        <dbReference type="PROSITE" id="PS50234"/>
    </source>
</evidence>
<evidence type="ECO:0000313" key="2">
    <source>
        <dbReference type="EMBL" id="HIR50389.1"/>
    </source>
</evidence>
<protein>
    <submittedName>
        <fullName evidence="2">VWA domain-containing protein</fullName>
    </submittedName>
</protein>
<organism evidence="2 3">
    <name type="scientific">Candidatus Avoscillospira avicola</name>
    <dbReference type="NCBI Taxonomy" id="2840706"/>
    <lineage>
        <taxon>Bacteria</taxon>
        <taxon>Bacillati</taxon>
        <taxon>Bacillota</taxon>
        <taxon>Clostridia</taxon>
        <taxon>Eubacteriales</taxon>
        <taxon>Oscillospiraceae</taxon>
        <taxon>Oscillospiraceae incertae sedis</taxon>
        <taxon>Candidatus Avoscillospira</taxon>
    </lineage>
</organism>
<dbReference type="CDD" id="cd00198">
    <property type="entry name" value="vWFA"/>
    <property type="match status" value="1"/>
</dbReference>
<dbReference type="InterPro" id="IPR002035">
    <property type="entry name" value="VWF_A"/>
</dbReference>
<dbReference type="InterPro" id="IPR036465">
    <property type="entry name" value="vWFA_dom_sf"/>
</dbReference>
<reference evidence="2" key="1">
    <citation type="submission" date="2020-10" db="EMBL/GenBank/DDBJ databases">
        <authorList>
            <person name="Gilroy R."/>
        </authorList>
    </citation>
    <scope>NUCLEOTIDE SEQUENCE</scope>
    <source>
        <strain evidence="2">ChiBcec15-4380</strain>
    </source>
</reference>